<organism evidence="2 3">
    <name type="scientific">Microvirga brassicacearum</name>
    <dbReference type="NCBI Taxonomy" id="2580413"/>
    <lineage>
        <taxon>Bacteria</taxon>
        <taxon>Pseudomonadati</taxon>
        <taxon>Pseudomonadota</taxon>
        <taxon>Alphaproteobacteria</taxon>
        <taxon>Hyphomicrobiales</taxon>
        <taxon>Methylobacteriaceae</taxon>
        <taxon>Microvirga</taxon>
    </lineage>
</organism>
<feature type="coiled-coil region" evidence="1">
    <location>
        <begin position="141"/>
        <end position="221"/>
    </location>
</feature>
<dbReference type="Proteomes" id="UP000325684">
    <property type="component" value="Unassembled WGS sequence"/>
</dbReference>
<accession>A0A5N3PF08</accession>
<protein>
    <submittedName>
        <fullName evidence="2">Uncharacterized protein</fullName>
    </submittedName>
</protein>
<comment type="caution">
    <text evidence="2">The sequence shown here is derived from an EMBL/GenBank/DDBJ whole genome shotgun (WGS) entry which is preliminary data.</text>
</comment>
<dbReference type="AlphaFoldDB" id="A0A5N3PF08"/>
<evidence type="ECO:0000256" key="1">
    <source>
        <dbReference type="SAM" id="Coils"/>
    </source>
</evidence>
<dbReference type="OrthoDB" id="8003401at2"/>
<dbReference type="EMBL" id="VCMV01000006">
    <property type="protein sequence ID" value="KAB0268332.1"/>
    <property type="molecule type" value="Genomic_DNA"/>
</dbReference>
<evidence type="ECO:0000313" key="3">
    <source>
        <dbReference type="Proteomes" id="UP000325684"/>
    </source>
</evidence>
<dbReference type="RefSeq" id="WP_150942514.1">
    <property type="nucleotide sequence ID" value="NZ_VCMV01000006.1"/>
</dbReference>
<gene>
    <name evidence="2" type="ORF">FEZ63_04860</name>
</gene>
<sequence length="421" mass="44866">MIGRNSSTLRLTLIAGLSAFLVAGEVRAETQVGVQPGQQSAPDRERPPISPEEIRSLLPLLVPMPEQKQLAGELRAFLRSGDVRSAANKLTVAIEVGTLASILLDWVSHPALMAALQSLPDDLGDAASALSQPAAVNAVETTALEEALETERERAAALANELHTVNRDFQALKTSREQDAASMSAATTELQASLKRQEERAEAAARELAAVSKELATLRAARQRESMSAASEIANLQQALVRERERGDDVAREWAARVDEMRALQETTERQEVKANRWVFSLEGIAMAGPADDSAGRQSVVTTGAIAAPVDGEAATSAAASDKNAIARATPPLPSDDRLIARAEALFRSGDVSGARLLLERAQEDGNAQATFLLAETFDPNALSTIGAVGIRSDPERARELYRHALALGVVRATARVEALK</sequence>
<evidence type="ECO:0000313" key="2">
    <source>
        <dbReference type="EMBL" id="KAB0268332.1"/>
    </source>
</evidence>
<name>A0A5N3PF08_9HYPH</name>
<keyword evidence="1" id="KW-0175">Coiled coil</keyword>
<reference evidence="2 3" key="1">
    <citation type="journal article" date="2019" name="Microorganisms">
        <title>Genome Insights into the Novel Species Microvirga brassicacearum, a Rapeseed Endophyte with Biotechnological Potential.</title>
        <authorList>
            <person name="Jimenez-Gomez A."/>
            <person name="Saati-Santamaria Z."/>
            <person name="Igual J.M."/>
            <person name="Rivas R."/>
            <person name="Mateos P.F."/>
            <person name="Garcia-Fraile P."/>
        </authorList>
    </citation>
    <scope>NUCLEOTIDE SEQUENCE [LARGE SCALE GENOMIC DNA]</scope>
    <source>
        <strain evidence="2 3">CDVBN77</strain>
    </source>
</reference>
<keyword evidence="3" id="KW-1185">Reference proteome</keyword>
<proteinExistence type="predicted"/>